<evidence type="ECO:0008006" key="10">
    <source>
        <dbReference type="Google" id="ProtNLM"/>
    </source>
</evidence>
<feature type="transmembrane region" description="Helical" evidence="8">
    <location>
        <begin position="82"/>
        <end position="103"/>
    </location>
</feature>
<gene>
    <name evidence="9" type="ORF">METZ01_LOCUS58087</name>
</gene>
<dbReference type="InterPro" id="IPR004667">
    <property type="entry name" value="ADP_ATP_car_bac_type"/>
</dbReference>
<organism evidence="9">
    <name type="scientific">marine metagenome</name>
    <dbReference type="NCBI Taxonomy" id="408172"/>
    <lineage>
        <taxon>unclassified sequences</taxon>
        <taxon>metagenomes</taxon>
        <taxon>ecological metagenomes</taxon>
    </lineage>
</organism>
<keyword evidence="7 8" id="KW-0472">Membrane</keyword>
<evidence type="ECO:0000313" key="9">
    <source>
        <dbReference type="EMBL" id="SVA05233.1"/>
    </source>
</evidence>
<dbReference type="PANTHER" id="PTHR43596:SF1">
    <property type="entry name" value="ADP,ATP CARRIER PROTEIN"/>
    <property type="match status" value="1"/>
</dbReference>
<sequence>MTDFLARVLRINRSELSPVLLSALYFFCLLCGYFFLRPVREAMGVSRGMSDLRWLFVVTSITSLLAVLAFGGVVARMNRRRFIPIAYLFIITCLLVFAGLLITDIAAGGGLIGSDTETVISRLIGYAFYVWLSVINLFVTSVFWAFMVDIFNVEQCKRIFPFIGIGGTLGAISGGWATSVISGMTESAYLPVGLMLIGATFFGLAILIVLMLDRLAIRSSLSRLTMEQVKNQKEETEKIGGTFWDGMRAIATSPYILGIGVYIILMAISNTMIYFTQASIILNNTDTLSQRVAGFAQFDMLAQMATLFTQIFITTHLIKKIGVGWTLAILPAVTMIGFAVLSIWTLYGVMAIFQAIHRATRYAVSRPARETLFSVVSTSEKYKAKPIVDVFLYRGGDVAGAGVDGLFAALGLSLTAVATATVPLAGVWGLLSLRLSRAQYARSQATEKPLVEN</sequence>
<dbReference type="Gene3D" id="1.20.1250.20">
    <property type="entry name" value="MFS general substrate transporter like domains"/>
    <property type="match status" value="1"/>
</dbReference>
<feature type="transmembrane region" description="Helical" evidence="8">
    <location>
        <begin position="255"/>
        <end position="275"/>
    </location>
</feature>
<keyword evidence="3 8" id="KW-0812">Transmembrane</keyword>
<feature type="transmembrane region" description="Helical" evidence="8">
    <location>
        <begin position="123"/>
        <end position="147"/>
    </location>
</feature>
<dbReference type="GO" id="GO:0005471">
    <property type="term" value="F:ATP:ADP antiporter activity"/>
    <property type="evidence" value="ECO:0007669"/>
    <property type="project" value="InterPro"/>
</dbReference>
<dbReference type="SUPFAM" id="SSF103473">
    <property type="entry name" value="MFS general substrate transporter"/>
    <property type="match status" value="1"/>
</dbReference>
<keyword evidence="4" id="KW-0547">Nucleotide-binding</keyword>
<feature type="transmembrane region" description="Helical" evidence="8">
    <location>
        <begin position="406"/>
        <end position="433"/>
    </location>
</feature>
<evidence type="ECO:0000256" key="1">
    <source>
        <dbReference type="ARBA" id="ARBA00004141"/>
    </source>
</evidence>
<evidence type="ECO:0000256" key="6">
    <source>
        <dbReference type="ARBA" id="ARBA00022989"/>
    </source>
</evidence>
<dbReference type="EMBL" id="UINC01003315">
    <property type="protein sequence ID" value="SVA05233.1"/>
    <property type="molecule type" value="Genomic_DNA"/>
</dbReference>
<feature type="transmembrane region" description="Helical" evidence="8">
    <location>
        <begin position="188"/>
        <end position="212"/>
    </location>
</feature>
<protein>
    <recommendedName>
        <fullName evidence="10">ADP,ATP carrier protein</fullName>
    </recommendedName>
</protein>
<feature type="transmembrane region" description="Helical" evidence="8">
    <location>
        <begin position="325"/>
        <end position="347"/>
    </location>
</feature>
<keyword evidence="6 8" id="KW-1133">Transmembrane helix</keyword>
<dbReference type="GO" id="GO:0005524">
    <property type="term" value="F:ATP binding"/>
    <property type="evidence" value="ECO:0007669"/>
    <property type="project" value="UniProtKB-KW"/>
</dbReference>
<dbReference type="GO" id="GO:0016020">
    <property type="term" value="C:membrane"/>
    <property type="evidence" value="ECO:0007669"/>
    <property type="project" value="UniProtKB-SubCell"/>
</dbReference>
<evidence type="ECO:0000256" key="2">
    <source>
        <dbReference type="ARBA" id="ARBA00022448"/>
    </source>
</evidence>
<proteinExistence type="predicted"/>
<dbReference type="AlphaFoldDB" id="A0A381SV68"/>
<feature type="transmembrane region" description="Helical" evidence="8">
    <location>
        <begin position="159"/>
        <end position="182"/>
    </location>
</feature>
<evidence type="ECO:0000256" key="5">
    <source>
        <dbReference type="ARBA" id="ARBA00022840"/>
    </source>
</evidence>
<keyword evidence="2" id="KW-0813">Transport</keyword>
<reference evidence="9" key="1">
    <citation type="submission" date="2018-05" db="EMBL/GenBank/DDBJ databases">
        <authorList>
            <person name="Lanie J.A."/>
            <person name="Ng W.-L."/>
            <person name="Kazmierczak K.M."/>
            <person name="Andrzejewski T.M."/>
            <person name="Davidsen T.M."/>
            <person name="Wayne K.J."/>
            <person name="Tettelin H."/>
            <person name="Glass J.I."/>
            <person name="Rusch D."/>
            <person name="Podicherti R."/>
            <person name="Tsui H.-C.T."/>
            <person name="Winkler M.E."/>
        </authorList>
    </citation>
    <scope>NUCLEOTIDE SEQUENCE</scope>
</reference>
<feature type="transmembrane region" description="Helical" evidence="8">
    <location>
        <begin position="295"/>
        <end position="313"/>
    </location>
</feature>
<name>A0A381SV68_9ZZZZ</name>
<keyword evidence="5" id="KW-0067">ATP-binding</keyword>
<dbReference type="Pfam" id="PF03219">
    <property type="entry name" value="TLC"/>
    <property type="match status" value="1"/>
</dbReference>
<evidence type="ECO:0000256" key="4">
    <source>
        <dbReference type="ARBA" id="ARBA00022741"/>
    </source>
</evidence>
<evidence type="ECO:0000256" key="8">
    <source>
        <dbReference type="SAM" id="Phobius"/>
    </source>
</evidence>
<dbReference type="InterPro" id="IPR036259">
    <property type="entry name" value="MFS_trans_sf"/>
</dbReference>
<dbReference type="PANTHER" id="PTHR43596">
    <property type="entry name" value="ADP,ATP CARRIER PROTEIN"/>
    <property type="match status" value="1"/>
</dbReference>
<comment type="subcellular location">
    <subcellularLocation>
        <location evidence="1">Membrane</location>
        <topology evidence="1">Multi-pass membrane protein</topology>
    </subcellularLocation>
</comment>
<accession>A0A381SV68</accession>
<evidence type="ECO:0000256" key="3">
    <source>
        <dbReference type="ARBA" id="ARBA00022692"/>
    </source>
</evidence>
<feature type="transmembrane region" description="Helical" evidence="8">
    <location>
        <begin position="16"/>
        <end position="35"/>
    </location>
</feature>
<evidence type="ECO:0000256" key="7">
    <source>
        <dbReference type="ARBA" id="ARBA00023136"/>
    </source>
</evidence>
<feature type="transmembrane region" description="Helical" evidence="8">
    <location>
        <begin position="55"/>
        <end position="75"/>
    </location>
</feature>